<dbReference type="OrthoDB" id="7061550at2"/>
<protein>
    <submittedName>
        <fullName evidence="2">Conserved putative exported protein</fullName>
    </submittedName>
</protein>
<reference evidence="2 3" key="1">
    <citation type="journal article" date="2011" name="J. Bacteriol.">
        <title>Draft genome sequence of Methylophaga aminisulfidivorans MP T.</title>
        <authorList>
            <person name="Han G.H."/>
            <person name="Kim W."/>
            <person name="Chun J."/>
            <person name="Kim S.W."/>
        </authorList>
    </citation>
    <scope>NUCLEOTIDE SEQUENCE [LARGE SCALE GENOMIC DNA]</scope>
    <source>
        <strain evidence="3">MP(T)</strain>
    </source>
</reference>
<dbReference type="STRING" id="1026882.MAMP_00001"/>
<evidence type="ECO:0000256" key="1">
    <source>
        <dbReference type="SAM" id="Coils"/>
    </source>
</evidence>
<dbReference type="InterPro" id="IPR021207">
    <property type="entry name" value="Integr_conj_element_PFL4705"/>
</dbReference>
<dbReference type="Proteomes" id="UP000003544">
    <property type="component" value="Unassembled WGS sequence"/>
</dbReference>
<keyword evidence="3" id="KW-1185">Reference proteome</keyword>
<feature type="coiled-coil region" evidence="1">
    <location>
        <begin position="55"/>
        <end position="85"/>
    </location>
</feature>
<dbReference type="EMBL" id="AFIG01000002">
    <property type="protein sequence ID" value="EGL53819.1"/>
    <property type="molecule type" value="Genomic_DNA"/>
</dbReference>
<evidence type="ECO:0000313" key="2">
    <source>
        <dbReference type="EMBL" id="EGL53819.1"/>
    </source>
</evidence>
<name>F5T0M9_9GAMM</name>
<dbReference type="eggNOG" id="COG3064">
    <property type="taxonomic scope" value="Bacteria"/>
</dbReference>
<proteinExistence type="predicted"/>
<gene>
    <name evidence="2" type="ORF">MAMP_00001</name>
</gene>
<dbReference type="NCBIfam" id="TIGR03752">
    <property type="entry name" value="conj_TIGR03752"/>
    <property type="match status" value="1"/>
</dbReference>
<dbReference type="RefSeq" id="WP_007146067.1">
    <property type="nucleotide sequence ID" value="NZ_AFIG01000002.1"/>
</dbReference>
<organism evidence="2 3">
    <name type="scientific">Methylophaga aminisulfidivorans MP</name>
    <dbReference type="NCBI Taxonomy" id="1026882"/>
    <lineage>
        <taxon>Bacteria</taxon>
        <taxon>Pseudomonadati</taxon>
        <taxon>Pseudomonadota</taxon>
        <taxon>Gammaproteobacteria</taxon>
        <taxon>Thiotrichales</taxon>
        <taxon>Piscirickettsiaceae</taxon>
        <taxon>Methylophaga</taxon>
    </lineage>
</organism>
<accession>F5T0M9</accession>
<evidence type="ECO:0000313" key="3">
    <source>
        <dbReference type="Proteomes" id="UP000003544"/>
    </source>
</evidence>
<sequence>MAEKRTNKLIPIIALGLIVILVAVVARNSDKEAAEQVKQLRDNYVPDGDTTDDTLRTLTALVQEMREENDRLIAEQNQIKEQLANRPKENTNTKTSIDYLMERVDELTNTQNENPPELDSFDMDIEIPDIQPQTDIWVEPIGASTTLDETGMTQTSFSPSTTLDTASDILGDTSALDNSIGQSITGGTNQEIIVEPVYTIPKNSTLIGSTSMTALMGRVPINGSVEDPYPVKIIVGNENLTANGLELPEVSHMIFSGTATGDWTLSCVRADLTSVTYVFEDGTIQTLNEGDQELQNSNGSGNVNRLAWISDNRGIPCVSGKRISNAGAFLASSIFAKGIEAGAKAVADAETTRIVSPQGDTTSSVTGDALRNSAYETLSGGTSAISEWLQKRQQQTFDVIYVDTGSNVAVHIDAELPINYKPNGRKLRHARFNSKDINRRLD</sequence>
<keyword evidence="1" id="KW-0175">Coiled coil</keyword>
<dbReference type="AlphaFoldDB" id="F5T0M9"/>
<comment type="caution">
    <text evidence="2">The sequence shown here is derived from an EMBL/GenBank/DDBJ whole genome shotgun (WGS) entry which is preliminary data.</text>
</comment>